<keyword evidence="1" id="KW-0175">Coiled coil</keyword>
<feature type="compositionally biased region" description="Basic and acidic residues" evidence="2">
    <location>
        <begin position="165"/>
        <end position="175"/>
    </location>
</feature>
<feature type="compositionally biased region" description="Basic and acidic residues" evidence="2">
    <location>
        <begin position="128"/>
        <end position="142"/>
    </location>
</feature>
<dbReference type="AlphaFoldDB" id="A0A6L2KNT4"/>
<keyword evidence="4" id="KW-0808">Transferase</keyword>
<dbReference type="GO" id="GO:0003676">
    <property type="term" value="F:nucleic acid binding"/>
    <property type="evidence" value="ECO:0007669"/>
    <property type="project" value="InterPro"/>
</dbReference>
<accession>A0A6L2KNT4</accession>
<dbReference type="InterPro" id="IPR002156">
    <property type="entry name" value="RNaseH_domain"/>
</dbReference>
<feature type="coiled-coil region" evidence="1">
    <location>
        <begin position="895"/>
        <end position="922"/>
    </location>
</feature>
<reference evidence="4" key="1">
    <citation type="journal article" date="2019" name="Sci. Rep.">
        <title>Draft genome of Tanacetum cinerariifolium, the natural source of mosquito coil.</title>
        <authorList>
            <person name="Yamashiro T."/>
            <person name="Shiraishi A."/>
            <person name="Satake H."/>
            <person name="Nakayama K."/>
        </authorList>
    </citation>
    <scope>NUCLEOTIDE SEQUENCE</scope>
</reference>
<gene>
    <name evidence="4" type="ORF">Tci_022368</name>
</gene>
<dbReference type="EMBL" id="BKCJ010002707">
    <property type="protein sequence ID" value="GEU50390.1"/>
    <property type="molecule type" value="Genomic_DNA"/>
</dbReference>
<dbReference type="Pfam" id="PF03732">
    <property type="entry name" value="Retrotrans_gag"/>
    <property type="match status" value="1"/>
</dbReference>
<protein>
    <submittedName>
        <fullName evidence="4">Reverse transcriptase domain-containing protein</fullName>
    </submittedName>
</protein>
<dbReference type="InterPro" id="IPR043502">
    <property type="entry name" value="DNA/RNA_pol_sf"/>
</dbReference>
<sequence>MELITQKGYTDEMDDIINIVSLRKHSSLDTHYNPFNEDETVAPKCPKQTAPSQPTSAVRNTAGKGKEPVAQDRGGPGSDAALQEYCDKNYNQLLPIMAEKFNQEKEKNEKLKELKARLNFEGCSRTSRYSESRTINTKEHEKRQRSRRSHSPRTSVFLRIRRERSRSPIRRERSRYTKALLDSEDSGGGYRKSSGEEDDLSQPWVCKETNPFTPRIHYFDFPKTRMPSHIKTYDGSEDSKDHLKIFQAGARTERWTMPTWCHMFNSTLTGNARVRFDDLSLESIDSYHDLEKAFLENYLQQKKYIKDPIELHNIKQRDRESTKDFMRRYNLESRDVKGAPECMRISRFVHGIINPELIKRLHDKILIMVDEMMRVATSFLRGEVAASNHERKKNLFPPLGEDERTKGPMIIEAEIGGHCIHPTTPLIGFSGDIIWPIGKIQLLVKIGYEEHSALAWMNFMVVRSQFPYNGIIRRLGVRKLLAVPLTAYEMLKIPIEGGVITLKSSKLVPLECAMVSGPGETPSATKPIIKEIVKVAINLKYPEQIVMIGSTLIEGGRNKFDFHWTTKAEEAFNQMKQLIVELPMLTAPMEKEELIVYLAAAKEIVSAVLMIEKEAKLIPIYFVSRVLRDFIVERPEEDSLDTRMEEEGELLKPWILFTDVSSCTDGSRAGLILTKPEGMKFTYALRFRFNATNNEAEYEALIAGLRIGEQIGVKNLQANVDSRLVANQVNRTYVAKESDMIRYLEKVKALTGSFKAFSIKQIPRSENKKADALSKIASTSFAYLTDVKKARAIKQKYWRFAVVNETLYKKSFIGLWLRCVGPLQANYVLREIHKGSCSMHADTRSVVAKALQTVTIGLPCTYTPFSLTYEMEVVIQAEIGMPTLRTVEVDLAGNNEALEFNLDLLEERKEEAAIRKAKSKAKMEKYYNSKVQNTSFKPGDLVNHNNDASRVEDTRKLVPKCEGPYKVIETLRKGAYKLRDRNGKQLLRT</sequence>
<feature type="compositionally biased region" description="Polar residues" evidence="2">
    <location>
        <begin position="49"/>
        <end position="59"/>
    </location>
</feature>
<dbReference type="SUPFAM" id="SSF56672">
    <property type="entry name" value="DNA/RNA polymerases"/>
    <property type="match status" value="1"/>
</dbReference>
<dbReference type="CDD" id="cd09279">
    <property type="entry name" value="RNase_HI_like"/>
    <property type="match status" value="1"/>
</dbReference>
<dbReference type="Pfam" id="PF13456">
    <property type="entry name" value="RVT_3"/>
    <property type="match status" value="1"/>
</dbReference>
<keyword evidence="4" id="KW-0695">RNA-directed DNA polymerase</keyword>
<evidence type="ECO:0000256" key="1">
    <source>
        <dbReference type="SAM" id="Coils"/>
    </source>
</evidence>
<dbReference type="PANTHER" id="PTHR48475">
    <property type="entry name" value="RIBONUCLEASE H"/>
    <property type="match status" value="1"/>
</dbReference>
<dbReference type="InterPro" id="IPR005162">
    <property type="entry name" value="Retrotrans_gag_dom"/>
</dbReference>
<feature type="domain" description="RNase H type-1" evidence="3">
    <location>
        <begin position="650"/>
        <end position="779"/>
    </location>
</feature>
<keyword evidence="4" id="KW-0548">Nucleotidyltransferase</keyword>
<proteinExistence type="predicted"/>
<evidence type="ECO:0000256" key="2">
    <source>
        <dbReference type="SAM" id="MobiDB-lite"/>
    </source>
</evidence>
<dbReference type="GO" id="GO:0004523">
    <property type="term" value="F:RNA-DNA hybrid ribonuclease activity"/>
    <property type="evidence" value="ECO:0007669"/>
    <property type="project" value="InterPro"/>
</dbReference>
<evidence type="ECO:0000313" key="4">
    <source>
        <dbReference type="EMBL" id="GEU50390.1"/>
    </source>
</evidence>
<dbReference type="PROSITE" id="PS50879">
    <property type="entry name" value="RNASE_H_1"/>
    <property type="match status" value="1"/>
</dbReference>
<dbReference type="InterPro" id="IPR036397">
    <property type="entry name" value="RNaseH_sf"/>
</dbReference>
<feature type="region of interest" description="Disordered" evidence="2">
    <location>
        <begin position="37"/>
        <end position="81"/>
    </location>
</feature>
<dbReference type="InterPro" id="IPR012337">
    <property type="entry name" value="RNaseH-like_sf"/>
</dbReference>
<comment type="caution">
    <text evidence="4">The sequence shown here is derived from an EMBL/GenBank/DDBJ whole genome shotgun (WGS) entry which is preliminary data.</text>
</comment>
<dbReference type="InterPro" id="IPR041577">
    <property type="entry name" value="RT_RNaseH_2"/>
</dbReference>
<name>A0A6L2KNT4_TANCI</name>
<dbReference type="Gene3D" id="3.30.420.10">
    <property type="entry name" value="Ribonuclease H-like superfamily/Ribonuclease H"/>
    <property type="match status" value="1"/>
</dbReference>
<organism evidence="4">
    <name type="scientific">Tanacetum cinerariifolium</name>
    <name type="common">Dalmatian daisy</name>
    <name type="synonym">Chrysanthemum cinerariifolium</name>
    <dbReference type="NCBI Taxonomy" id="118510"/>
    <lineage>
        <taxon>Eukaryota</taxon>
        <taxon>Viridiplantae</taxon>
        <taxon>Streptophyta</taxon>
        <taxon>Embryophyta</taxon>
        <taxon>Tracheophyta</taxon>
        <taxon>Spermatophyta</taxon>
        <taxon>Magnoliopsida</taxon>
        <taxon>eudicotyledons</taxon>
        <taxon>Gunneridae</taxon>
        <taxon>Pentapetalae</taxon>
        <taxon>asterids</taxon>
        <taxon>campanulids</taxon>
        <taxon>Asterales</taxon>
        <taxon>Asteraceae</taxon>
        <taxon>Asteroideae</taxon>
        <taxon>Anthemideae</taxon>
        <taxon>Anthemidinae</taxon>
        <taxon>Tanacetum</taxon>
    </lineage>
</organism>
<dbReference type="GO" id="GO:0003964">
    <property type="term" value="F:RNA-directed DNA polymerase activity"/>
    <property type="evidence" value="ECO:0007669"/>
    <property type="project" value="UniProtKB-KW"/>
</dbReference>
<dbReference type="SUPFAM" id="SSF53098">
    <property type="entry name" value="Ribonuclease H-like"/>
    <property type="match status" value="1"/>
</dbReference>
<feature type="region of interest" description="Disordered" evidence="2">
    <location>
        <begin position="125"/>
        <end position="198"/>
    </location>
</feature>
<dbReference type="PANTHER" id="PTHR48475:SF2">
    <property type="entry name" value="RIBONUCLEASE H"/>
    <property type="match status" value="1"/>
</dbReference>
<dbReference type="Pfam" id="PF17919">
    <property type="entry name" value="RT_RNaseH_2"/>
    <property type="match status" value="1"/>
</dbReference>
<evidence type="ECO:0000259" key="3">
    <source>
        <dbReference type="PROSITE" id="PS50879"/>
    </source>
</evidence>